<sequence>MSFRVILLQQSIQFSFLQLLMLVIFPIAGFFGWRRGWKEEAITTVGLIFSLVLFANPTVAENMAGLLNRIINAFAVFINALFGGESGERSPFIDSDNFENFRAISFIIGVILSYVIGSAIGSRDEVSRGGQVIGVGVGVLNSYIVLSRLLDFWIAYDKEGANLPFDEGVGITVSSISQQNALKDNLPTIFALLFLVVLIVTFFRLPRMRE</sequence>
<dbReference type="OrthoDB" id="9784145at2"/>
<evidence type="ECO:0000256" key="1">
    <source>
        <dbReference type="SAM" id="Phobius"/>
    </source>
</evidence>
<feature type="transmembrane region" description="Helical" evidence="1">
    <location>
        <begin position="41"/>
        <end position="59"/>
    </location>
</feature>
<feature type="transmembrane region" description="Helical" evidence="1">
    <location>
        <begin position="132"/>
        <end position="156"/>
    </location>
</feature>
<feature type="transmembrane region" description="Helical" evidence="1">
    <location>
        <begin position="103"/>
        <end position="120"/>
    </location>
</feature>
<keyword evidence="1" id="KW-1133">Transmembrane helix</keyword>
<reference evidence="2 3" key="1">
    <citation type="submission" date="2015-07" db="EMBL/GenBank/DDBJ databases">
        <title>Whole genome sequence of Herpetosiphon geysericola DSM 7119.</title>
        <authorList>
            <person name="Hemp J."/>
            <person name="Ward L.M."/>
            <person name="Pace L.A."/>
            <person name="Fischer W.W."/>
        </authorList>
    </citation>
    <scope>NUCLEOTIDE SEQUENCE [LARGE SCALE GENOMIC DNA]</scope>
    <source>
        <strain evidence="2 3">DSM 7119</strain>
    </source>
</reference>
<dbReference type="AlphaFoldDB" id="A0A0P6YRL1"/>
<keyword evidence="1" id="KW-0812">Transmembrane</keyword>
<keyword evidence="1" id="KW-0472">Membrane</keyword>
<keyword evidence="3" id="KW-1185">Reference proteome</keyword>
<dbReference type="STRING" id="70996.SE18_13120"/>
<feature type="transmembrane region" description="Helical" evidence="1">
    <location>
        <begin position="12"/>
        <end position="35"/>
    </location>
</feature>
<protein>
    <recommendedName>
        <fullName evidence="4">Colicin V production protein</fullName>
    </recommendedName>
</protein>
<organism evidence="2 3">
    <name type="scientific">Herpetosiphon geysericola</name>
    <dbReference type="NCBI Taxonomy" id="70996"/>
    <lineage>
        <taxon>Bacteria</taxon>
        <taxon>Bacillati</taxon>
        <taxon>Chloroflexota</taxon>
        <taxon>Chloroflexia</taxon>
        <taxon>Herpetosiphonales</taxon>
        <taxon>Herpetosiphonaceae</taxon>
        <taxon>Herpetosiphon</taxon>
    </lineage>
</organism>
<dbReference type="Proteomes" id="UP000050277">
    <property type="component" value="Unassembled WGS sequence"/>
</dbReference>
<evidence type="ECO:0000313" key="2">
    <source>
        <dbReference type="EMBL" id="KPL85863.1"/>
    </source>
</evidence>
<dbReference type="EMBL" id="LGKP01000022">
    <property type="protein sequence ID" value="KPL85863.1"/>
    <property type="molecule type" value="Genomic_DNA"/>
</dbReference>
<proteinExistence type="predicted"/>
<dbReference type="RefSeq" id="WP_054534915.1">
    <property type="nucleotide sequence ID" value="NZ_LGKP01000022.1"/>
</dbReference>
<accession>A0A0P6YRL1</accession>
<comment type="caution">
    <text evidence="2">The sequence shown here is derived from an EMBL/GenBank/DDBJ whole genome shotgun (WGS) entry which is preliminary data.</text>
</comment>
<feature type="transmembrane region" description="Helical" evidence="1">
    <location>
        <begin position="66"/>
        <end position="83"/>
    </location>
</feature>
<feature type="transmembrane region" description="Helical" evidence="1">
    <location>
        <begin position="186"/>
        <end position="205"/>
    </location>
</feature>
<gene>
    <name evidence="2" type="ORF">SE18_13120</name>
</gene>
<evidence type="ECO:0000313" key="3">
    <source>
        <dbReference type="Proteomes" id="UP000050277"/>
    </source>
</evidence>
<evidence type="ECO:0008006" key="4">
    <source>
        <dbReference type="Google" id="ProtNLM"/>
    </source>
</evidence>
<name>A0A0P6YRL1_9CHLR</name>